<evidence type="ECO:0000259" key="2">
    <source>
        <dbReference type="Pfam" id="PF13240"/>
    </source>
</evidence>
<sequence length="183" mass="20120">MSKKCPKCGTENQSNSTFCSNCGTKLKNRKAEGLILGAIAIIILFILFTLVPSSPTDDQSDSDKPLTENQYVANVNHWVECLDTTGDVTEGKIVYTDVDPSNEAFCGNVLTIMMVTVPPARYATYHKKLTQATSDRFNGLYDMSNGKENGDHALYNQGKALVAKSASEFKSINNQTEEMTTWT</sequence>
<dbReference type="Proteomes" id="UP000094707">
    <property type="component" value="Chromosome I"/>
</dbReference>
<keyword evidence="1" id="KW-0472">Membrane</keyword>
<dbReference type="AlphaFoldDB" id="A0A1D3L2S1"/>
<gene>
    <name evidence="3" type="ORF">MCBB_1395</name>
</gene>
<protein>
    <submittedName>
        <fullName evidence="3">Region of a membrane-bound protein predicted to be embedded in the membrane</fullName>
    </submittedName>
</protein>
<evidence type="ECO:0000313" key="3">
    <source>
        <dbReference type="EMBL" id="SCG85952.1"/>
    </source>
</evidence>
<dbReference type="GeneID" id="30412237"/>
<feature type="domain" description="Zinc-ribbon" evidence="2">
    <location>
        <begin position="4"/>
        <end position="26"/>
    </location>
</feature>
<dbReference type="EMBL" id="LT607756">
    <property type="protein sequence ID" value="SCG85952.1"/>
    <property type="molecule type" value="Genomic_DNA"/>
</dbReference>
<keyword evidence="1" id="KW-0812">Transmembrane</keyword>
<evidence type="ECO:0000256" key="1">
    <source>
        <dbReference type="SAM" id="Phobius"/>
    </source>
</evidence>
<keyword evidence="1" id="KW-1133">Transmembrane helix</keyword>
<evidence type="ECO:0000313" key="4">
    <source>
        <dbReference type="Proteomes" id="UP000094707"/>
    </source>
</evidence>
<feature type="transmembrane region" description="Helical" evidence="1">
    <location>
        <begin position="33"/>
        <end position="51"/>
    </location>
</feature>
<keyword evidence="4" id="KW-1185">Reference proteome</keyword>
<proteinExistence type="predicted"/>
<dbReference type="InterPro" id="IPR026870">
    <property type="entry name" value="Zinc_ribbon_dom"/>
</dbReference>
<name>A0A1D3L2S1_9EURY</name>
<accession>A0A1D3L2S1</accession>
<reference evidence="3 4" key="1">
    <citation type="submission" date="2016-08" db="EMBL/GenBank/DDBJ databases">
        <authorList>
            <person name="Seilhamer J.J."/>
        </authorList>
    </citation>
    <scope>NUCLEOTIDE SEQUENCE [LARGE SCALE GENOMIC DNA]</scope>
    <source>
        <strain evidence="3">Buetzberg</strain>
    </source>
</reference>
<dbReference type="KEGG" id="mcub:MCBB_1395"/>
<dbReference type="Pfam" id="PF13240">
    <property type="entry name" value="Zn_Ribbon_1"/>
    <property type="match status" value="1"/>
</dbReference>
<organism evidence="3 4">
    <name type="scientific">Methanobacterium congolense</name>
    <dbReference type="NCBI Taxonomy" id="118062"/>
    <lineage>
        <taxon>Archaea</taxon>
        <taxon>Methanobacteriati</taxon>
        <taxon>Methanobacteriota</taxon>
        <taxon>Methanomada group</taxon>
        <taxon>Methanobacteria</taxon>
        <taxon>Methanobacteriales</taxon>
        <taxon>Methanobacteriaceae</taxon>
        <taxon>Methanobacterium</taxon>
    </lineage>
</organism>
<dbReference type="STRING" id="118062.MCBB_1395"/>
<dbReference type="RefSeq" id="WP_071907063.1">
    <property type="nucleotide sequence ID" value="NZ_LT607756.1"/>
</dbReference>